<protein>
    <submittedName>
        <fullName evidence="1">Uncharacterized protein</fullName>
    </submittedName>
</protein>
<reference evidence="1" key="1">
    <citation type="submission" date="2021-01" db="EMBL/GenBank/DDBJ databases">
        <title>Whole genome shotgun sequence of Rugosimonospora africana NBRC 104875.</title>
        <authorList>
            <person name="Komaki H."/>
            <person name="Tamura T."/>
        </authorList>
    </citation>
    <scope>NUCLEOTIDE SEQUENCE</scope>
    <source>
        <strain evidence="1">NBRC 104875</strain>
    </source>
</reference>
<accession>A0A8J3VW41</accession>
<evidence type="ECO:0000313" key="1">
    <source>
        <dbReference type="EMBL" id="GIH20426.1"/>
    </source>
</evidence>
<dbReference type="EMBL" id="BONZ01000096">
    <property type="protein sequence ID" value="GIH20426.1"/>
    <property type="molecule type" value="Genomic_DNA"/>
</dbReference>
<name>A0A8J3VW41_9ACTN</name>
<dbReference type="AlphaFoldDB" id="A0A8J3VW41"/>
<evidence type="ECO:0000313" key="2">
    <source>
        <dbReference type="Proteomes" id="UP000642748"/>
    </source>
</evidence>
<keyword evidence="2" id="KW-1185">Reference proteome</keyword>
<comment type="caution">
    <text evidence="1">The sequence shown here is derived from an EMBL/GenBank/DDBJ whole genome shotgun (WGS) entry which is preliminary data.</text>
</comment>
<organism evidence="1 2">
    <name type="scientific">Rugosimonospora africana</name>
    <dbReference type="NCBI Taxonomy" id="556532"/>
    <lineage>
        <taxon>Bacteria</taxon>
        <taxon>Bacillati</taxon>
        <taxon>Actinomycetota</taxon>
        <taxon>Actinomycetes</taxon>
        <taxon>Micromonosporales</taxon>
        <taxon>Micromonosporaceae</taxon>
        <taxon>Rugosimonospora</taxon>
    </lineage>
</organism>
<dbReference type="RefSeq" id="WP_203923851.1">
    <property type="nucleotide sequence ID" value="NZ_BONZ01000096.1"/>
</dbReference>
<dbReference type="Proteomes" id="UP000642748">
    <property type="component" value="Unassembled WGS sequence"/>
</dbReference>
<dbReference type="Gene3D" id="3.40.50.720">
    <property type="entry name" value="NAD(P)-binding Rossmann-like Domain"/>
    <property type="match status" value="1"/>
</dbReference>
<gene>
    <name evidence="1" type="ORF">Raf01_85980</name>
</gene>
<proteinExistence type="predicted"/>
<sequence length="155" mass="15983">MLAAAPVDGWAVLGPVTGTGRAGCWWCAAVRLGIDPARPADPTGASTPTVARMIGGALAFAAFGELTAASLGKRLAVVQQLRTLEATRLKVDGGCPVYHGHPADNGGTPPVRRAAKGEPVVRIVADMPAGTVREYSAAVHRLVRNRPAPADFDPD</sequence>